<dbReference type="InterPro" id="IPR008952">
    <property type="entry name" value="Tetraspanin_EC2_sf"/>
</dbReference>
<evidence type="ECO:0000313" key="6">
    <source>
        <dbReference type="EMBL" id="KII62164.1"/>
    </source>
</evidence>
<comment type="subcellular location">
    <subcellularLocation>
        <location evidence="1">Membrane</location>
        <topology evidence="1">Multi-pass membrane protein</topology>
    </subcellularLocation>
</comment>
<evidence type="ECO:0000256" key="1">
    <source>
        <dbReference type="ARBA" id="ARBA00004141"/>
    </source>
</evidence>
<evidence type="ECO:0000256" key="3">
    <source>
        <dbReference type="ARBA" id="ARBA00022989"/>
    </source>
</evidence>
<dbReference type="CDD" id="cd03127">
    <property type="entry name" value="tetraspanin_LEL"/>
    <property type="match status" value="1"/>
</dbReference>
<evidence type="ECO:0000256" key="5">
    <source>
        <dbReference type="SAM" id="Phobius"/>
    </source>
</evidence>
<keyword evidence="3 5" id="KW-1133">Transmembrane helix</keyword>
<keyword evidence="7" id="KW-1185">Reference proteome</keyword>
<name>A0A0C2MCZ2_THEKT</name>
<proteinExistence type="predicted"/>
<evidence type="ECO:0000256" key="4">
    <source>
        <dbReference type="ARBA" id="ARBA00023136"/>
    </source>
</evidence>
<evidence type="ECO:0000256" key="2">
    <source>
        <dbReference type="ARBA" id="ARBA00022692"/>
    </source>
</evidence>
<reference evidence="6 7" key="1">
    <citation type="journal article" date="2014" name="Genome Biol. Evol.">
        <title>The genome of the myxosporean Thelohanellus kitauei shows adaptations to nutrient acquisition within its fish host.</title>
        <authorList>
            <person name="Yang Y."/>
            <person name="Xiong J."/>
            <person name="Zhou Z."/>
            <person name="Huo F."/>
            <person name="Miao W."/>
            <person name="Ran C."/>
            <person name="Liu Y."/>
            <person name="Zhang J."/>
            <person name="Feng J."/>
            <person name="Wang M."/>
            <person name="Wang M."/>
            <person name="Wang L."/>
            <person name="Yao B."/>
        </authorList>
    </citation>
    <scope>NUCLEOTIDE SEQUENCE [LARGE SCALE GENOMIC DNA]</scope>
    <source>
        <strain evidence="6">Wuqing</strain>
    </source>
</reference>
<keyword evidence="4 5" id="KW-0472">Membrane</keyword>
<accession>A0A0C2MCZ2</accession>
<keyword evidence="2 5" id="KW-0812">Transmembrane</keyword>
<comment type="caution">
    <text evidence="6">The sequence shown here is derived from an EMBL/GenBank/DDBJ whole genome shotgun (WGS) entry which is preliminary data.</text>
</comment>
<feature type="transmembrane region" description="Helical" evidence="5">
    <location>
        <begin position="21"/>
        <end position="41"/>
    </location>
</feature>
<dbReference type="Gene3D" id="1.10.1450.10">
    <property type="entry name" value="Tetraspanin"/>
    <property type="match status" value="1"/>
</dbReference>
<dbReference type="SUPFAM" id="SSF48652">
    <property type="entry name" value="Tetraspanin"/>
    <property type="match status" value="1"/>
</dbReference>
<dbReference type="Pfam" id="PF00335">
    <property type="entry name" value="Tetraspanin"/>
    <property type="match status" value="1"/>
</dbReference>
<evidence type="ECO:0000313" key="7">
    <source>
        <dbReference type="Proteomes" id="UP000031668"/>
    </source>
</evidence>
<organism evidence="6 7">
    <name type="scientific">Thelohanellus kitauei</name>
    <name type="common">Myxosporean</name>
    <dbReference type="NCBI Taxonomy" id="669202"/>
    <lineage>
        <taxon>Eukaryota</taxon>
        <taxon>Metazoa</taxon>
        <taxon>Cnidaria</taxon>
        <taxon>Myxozoa</taxon>
        <taxon>Myxosporea</taxon>
        <taxon>Bivalvulida</taxon>
        <taxon>Platysporina</taxon>
        <taxon>Myxobolidae</taxon>
        <taxon>Thelohanellus</taxon>
    </lineage>
</organism>
<dbReference type="EMBL" id="JWZT01005098">
    <property type="protein sequence ID" value="KII62164.1"/>
    <property type="molecule type" value="Genomic_DNA"/>
</dbReference>
<feature type="transmembrane region" description="Helical" evidence="5">
    <location>
        <begin position="125"/>
        <end position="150"/>
    </location>
</feature>
<protein>
    <recommendedName>
        <fullName evidence="8">Tetraspanin</fullName>
    </recommendedName>
</protein>
<evidence type="ECO:0008006" key="8">
    <source>
        <dbReference type="Google" id="ProtNLM"/>
    </source>
</evidence>
<dbReference type="Proteomes" id="UP000031668">
    <property type="component" value="Unassembled WGS sequence"/>
</dbReference>
<dbReference type="GO" id="GO:0016020">
    <property type="term" value="C:membrane"/>
    <property type="evidence" value="ECO:0007669"/>
    <property type="project" value="UniProtKB-SubCell"/>
</dbReference>
<dbReference type="InterPro" id="IPR018499">
    <property type="entry name" value="Tetraspanin/Peripherin"/>
</dbReference>
<sequence length="164" mass="18824">MGLQVIGLIGMCLNLKPCKQIYAAICGLFLIGCTIIAIILLSKWKEVYQTLSRCGNITFDLKFRWKDEFLMNIQKENQCCGITSKRNWGWGSMAYPPSCCKYEPLACFSPYEEPCVPFLAEHGNWLWIIVIGSMFSVVFLSPVVLVCMFYQPRDRIIREPFTVI</sequence>
<gene>
    <name evidence="6" type="ORF">RF11_07082</name>
</gene>
<dbReference type="AlphaFoldDB" id="A0A0C2MCZ2"/>